<keyword evidence="4" id="KW-1185">Reference proteome</keyword>
<dbReference type="Proteomes" id="UP000187203">
    <property type="component" value="Unassembled WGS sequence"/>
</dbReference>
<keyword evidence="2" id="KW-0812">Transmembrane</keyword>
<feature type="transmembrane region" description="Helical" evidence="2">
    <location>
        <begin position="95"/>
        <end position="118"/>
    </location>
</feature>
<evidence type="ECO:0000313" key="4">
    <source>
        <dbReference type="Proteomes" id="UP000187203"/>
    </source>
</evidence>
<evidence type="ECO:0000256" key="1">
    <source>
        <dbReference type="SAM" id="MobiDB-lite"/>
    </source>
</evidence>
<keyword evidence="2" id="KW-1133">Transmembrane helix</keyword>
<gene>
    <name evidence="3" type="ORF">COLO4_10871</name>
</gene>
<accession>A0A1R3K6M5</accession>
<keyword evidence="2" id="KW-0472">Membrane</keyword>
<proteinExistence type="predicted"/>
<reference evidence="4" key="1">
    <citation type="submission" date="2013-09" db="EMBL/GenBank/DDBJ databases">
        <title>Corchorus olitorius genome sequencing.</title>
        <authorList>
            <person name="Alam M."/>
            <person name="Haque M.S."/>
            <person name="Islam M.S."/>
            <person name="Emdad E.M."/>
            <person name="Islam M.M."/>
            <person name="Ahmed B."/>
            <person name="Halim A."/>
            <person name="Hossen Q.M.M."/>
            <person name="Hossain M.Z."/>
            <person name="Ahmed R."/>
            <person name="Khan M.M."/>
            <person name="Islam R."/>
            <person name="Rashid M.M."/>
            <person name="Khan S.A."/>
            <person name="Rahman M.S."/>
            <person name="Alam M."/>
            <person name="Yahiya A.S."/>
            <person name="Khan M.S."/>
            <person name="Azam M.S."/>
            <person name="Haque T."/>
            <person name="Lashkar M.Z.H."/>
            <person name="Akhand A.I."/>
            <person name="Morshed G."/>
            <person name="Roy S."/>
            <person name="Uddin K.S."/>
            <person name="Rabeya T."/>
            <person name="Hossain A.S."/>
            <person name="Chowdhury A."/>
            <person name="Snigdha A.R."/>
            <person name="Mortoza M.S."/>
            <person name="Matin S.A."/>
            <person name="Hoque S.M.E."/>
            <person name="Islam M.K."/>
            <person name="Roy D.K."/>
            <person name="Haider R."/>
            <person name="Moosa M.M."/>
            <person name="Elias S.M."/>
            <person name="Hasan A.M."/>
            <person name="Jahan S."/>
            <person name="Shafiuddin M."/>
            <person name="Mahmood N."/>
            <person name="Shommy N.S."/>
        </authorList>
    </citation>
    <scope>NUCLEOTIDE SEQUENCE [LARGE SCALE GENOMIC DNA]</scope>
    <source>
        <strain evidence="4">cv. O-4</strain>
    </source>
</reference>
<organism evidence="3 4">
    <name type="scientific">Corchorus olitorius</name>
    <dbReference type="NCBI Taxonomy" id="93759"/>
    <lineage>
        <taxon>Eukaryota</taxon>
        <taxon>Viridiplantae</taxon>
        <taxon>Streptophyta</taxon>
        <taxon>Embryophyta</taxon>
        <taxon>Tracheophyta</taxon>
        <taxon>Spermatophyta</taxon>
        <taxon>Magnoliopsida</taxon>
        <taxon>eudicotyledons</taxon>
        <taxon>Gunneridae</taxon>
        <taxon>Pentapetalae</taxon>
        <taxon>rosids</taxon>
        <taxon>malvids</taxon>
        <taxon>Malvales</taxon>
        <taxon>Malvaceae</taxon>
        <taxon>Grewioideae</taxon>
        <taxon>Apeibeae</taxon>
        <taxon>Corchorus</taxon>
    </lineage>
</organism>
<evidence type="ECO:0000313" key="3">
    <source>
        <dbReference type="EMBL" id="OMP02731.1"/>
    </source>
</evidence>
<name>A0A1R3K6M5_9ROSI</name>
<dbReference type="EMBL" id="AWUE01014591">
    <property type="protein sequence ID" value="OMP02731.1"/>
    <property type="molecule type" value="Genomic_DNA"/>
</dbReference>
<evidence type="ECO:0000256" key="2">
    <source>
        <dbReference type="SAM" id="Phobius"/>
    </source>
</evidence>
<protein>
    <submittedName>
        <fullName evidence="3">Zinc finger protein</fullName>
    </submittedName>
</protein>
<feature type="region of interest" description="Disordered" evidence="1">
    <location>
        <begin position="1"/>
        <end position="24"/>
    </location>
</feature>
<comment type="caution">
    <text evidence="3">The sequence shown here is derived from an EMBL/GenBank/DDBJ whole genome shotgun (WGS) entry which is preliminary data.</text>
</comment>
<dbReference type="AlphaFoldDB" id="A0A1R3K6M5"/>
<sequence>MPDFNRSSNGAQNPETSSSFSPSYQICPYFPKLKPLKSRPKNDPTPFLHRRSRDTTVQWPQISTMLFTASFSFECLHLIFDRSSYSSGILPYPRVAAGITSLQYIFTSLILLFLVPILSTEEPSSSKLLNSHL</sequence>